<gene>
    <name evidence="2" type="ORF">MtrunA17_Chr5g0419491</name>
</gene>
<dbReference type="PANTHER" id="PTHR11011:SF84">
    <property type="entry name" value="ACYL-COA REDUCTASE-LIKE PROTEIN, PUTATIVE-RELATED"/>
    <property type="match status" value="1"/>
</dbReference>
<organism evidence="2 3">
    <name type="scientific">Medicago truncatula</name>
    <name type="common">Barrel medic</name>
    <name type="synonym">Medicago tribuloides</name>
    <dbReference type="NCBI Taxonomy" id="3880"/>
    <lineage>
        <taxon>Eukaryota</taxon>
        <taxon>Viridiplantae</taxon>
        <taxon>Streptophyta</taxon>
        <taxon>Embryophyta</taxon>
        <taxon>Tracheophyta</taxon>
        <taxon>Spermatophyta</taxon>
        <taxon>Magnoliopsida</taxon>
        <taxon>eudicotyledons</taxon>
        <taxon>Gunneridae</taxon>
        <taxon>Pentapetalae</taxon>
        <taxon>rosids</taxon>
        <taxon>fabids</taxon>
        <taxon>Fabales</taxon>
        <taxon>Fabaceae</taxon>
        <taxon>Papilionoideae</taxon>
        <taxon>50 kb inversion clade</taxon>
        <taxon>NPAAA clade</taxon>
        <taxon>Hologalegina</taxon>
        <taxon>IRL clade</taxon>
        <taxon>Trifolieae</taxon>
        <taxon>Medicago</taxon>
    </lineage>
</organism>
<dbReference type="EMBL" id="PSQE01000005">
    <property type="protein sequence ID" value="RHN55589.1"/>
    <property type="molecule type" value="Genomic_DNA"/>
</dbReference>
<reference evidence="3" key="1">
    <citation type="journal article" date="2018" name="Nat. Plants">
        <title>Whole-genome landscape of Medicago truncatula symbiotic genes.</title>
        <authorList>
            <person name="Pecrix Y."/>
            <person name="Staton S.E."/>
            <person name="Sallet E."/>
            <person name="Lelandais-Briere C."/>
            <person name="Moreau S."/>
            <person name="Carrere S."/>
            <person name="Blein T."/>
            <person name="Jardinaud M.F."/>
            <person name="Latrasse D."/>
            <person name="Zouine M."/>
            <person name="Zahm M."/>
            <person name="Kreplak J."/>
            <person name="Mayjonade B."/>
            <person name="Satge C."/>
            <person name="Perez M."/>
            <person name="Cauet S."/>
            <person name="Marande W."/>
            <person name="Chantry-Darmon C."/>
            <person name="Lopez-Roques C."/>
            <person name="Bouchez O."/>
            <person name="Berard A."/>
            <person name="Debelle F."/>
            <person name="Munos S."/>
            <person name="Bendahmane A."/>
            <person name="Berges H."/>
            <person name="Niebel A."/>
            <person name="Buitink J."/>
            <person name="Frugier F."/>
            <person name="Benhamed M."/>
            <person name="Crespi M."/>
            <person name="Gouzy J."/>
            <person name="Gamas P."/>
        </authorList>
    </citation>
    <scope>NUCLEOTIDE SEQUENCE [LARGE SCALE GENOMIC DNA]</scope>
    <source>
        <strain evidence="3">cv. Jemalong A17</strain>
    </source>
</reference>
<keyword evidence="2" id="KW-0560">Oxidoreductase</keyword>
<accession>A0A396HQH3</accession>
<dbReference type="AlphaFoldDB" id="A0A396HQH3"/>
<sequence>MCWHICKVLNLVNKLICHSFQDVYVDKNKKIRLVKRLAKLYKPYVYFKAVFDDTNTKNLRRAVEGYNMENGILEFDPISINWTNYMMNTHIPGLVKYAMK</sequence>
<dbReference type="Pfam" id="PF03015">
    <property type="entry name" value="Sterile"/>
    <property type="match status" value="1"/>
</dbReference>
<dbReference type="InterPro" id="IPR033640">
    <property type="entry name" value="FAR_C"/>
</dbReference>
<dbReference type="PANTHER" id="PTHR11011">
    <property type="entry name" value="MALE STERILITY PROTEIN 2-RELATED"/>
    <property type="match status" value="1"/>
</dbReference>
<dbReference type="Proteomes" id="UP000265566">
    <property type="component" value="Chromosome 5"/>
</dbReference>
<dbReference type="GO" id="GO:0080019">
    <property type="term" value="F:alcohol-forming very long-chain fatty acyl-CoA reductase activity"/>
    <property type="evidence" value="ECO:0007669"/>
    <property type="project" value="InterPro"/>
</dbReference>
<feature type="domain" description="Fatty acyl-CoA reductase C-terminal" evidence="1">
    <location>
        <begin position="8"/>
        <end position="100"/>
    </location>
</feature>
<dbReference type="InterPro" id="IPR026055">
    <property type="entry name" value="FAR"/>
</dbReference>
<dbReference type="Gramene" id="rna30791">
    <property type="protein sequence ID" value="RHN55589.1"/>
    <property type="gene ID" value="gene30791"/>
</dbReference>
<evidence type="ECO:0000313" key="3">
    <source>
        <dbReference type="Proteomes" id="UP000265566"/>
    </source>
</evidence>
<protein>
    <submittedName>
        <fullName evidence="2">Putative oxidoreductase</fullName>
        <ecNumber evidence="2">1.2.1.-</ecNumber>
    </submittedName>
</protein>
<comment type="caution">
    <text evidence="2">The sequence shown here is derived from an EMBL/GenBank/DDBJ whole genome shotgun (WGS) entry which is preliminary data.</text>
</comment>
<proteinExistence type="predicted"/>
<dbReference type="EC" id="1.2.1.-" evidence="2"/>
<name>A0A396HQH3_MEDTR</name>
<evidence type="ECO:0000259" key="1">
    <source>
        <dbReference type="Pfam" id="PF03015"/>
    </source>
</evidence>
<evidence type="ECO:0000313" key="2">
    <source>
        <dbReference type="EMBL" id="RHN55589.1"/>
    </source>
</evidence>